<evidence type="ECO:0000256" key="2">
    <source>
        <dbReference type="ARBA" id="ARBA00005942"/>
    </source>
</evidence>
<protein>
    <submittedName>
        <fullName evidence="6">Mediator of RNA polymerase II transcription subunit 22</fullName>
    </submittedName>
</protein>
<dbReference type="InterPro" id="IPR009332">
    <property type="entry name" value="Med22"/>
</dbReference>
<proteinExistence type="inferred from homology"/>
<dbReference type="OrthoDB" id="203279at2759"/>
<dbReference type="GO" id="GO:0016592">
    <property type="term" value="C:mediator complex"/>
    <property type="evidence" value="ECO:0007669"/>
    <property type="project" value="InterPro"/>
</dbReference>
<gene>
    <name evidence="6" type="primary">med22</name>
    <name evidence="6" type="ORF">A0J61_08656</name>
</gene>
<comment type="caution">
    <text evidence="6">The sequence shown here is derived from an EMBL/GenBank/DDBJ whole genome shotgun (WGS) entry which is preliminary data.</text>
</comment>
<dbReference type="FunCoup" id="A0A1C7N2G8">
    <property type="interactions" value="24"/>
</dbReference>
<dbReference type="PANTHER" id="PTHR12434">
    <property type="entry name" value="MEDIATOR OF RNA POLYMERASE II TRANSCRIPTION SUBUNIT 22"/>
    <property type="match status" value="1"/>
</dbReference>
<keyword evidence="3" id="KW-0805">Transcription regulation</keyword>
<reference evidence="6 7" key="1">
    <citation type="submission" date="2016-03" db="EMBL/GenBank/DDBJ databases">
        <title>Choanephora cucurbitarum.</title>
        <authorList>
            <person name="Min B."/>
            <person name="Park H."/>
            <person name="Park J.-H."/>
            <person name="Shin H.-D."/>
            <person name="Choi I.-G."/>
        </authorList>
    </citation>
    <scope>NUCLEOTIDE SEQUENCE [LARGE SCALE GENOMIC DNA]</scope>
    <source>
        <strain evidence="6 7">KUS-F28377</strain>
    </source>
</reference>
<dbReference type="PANTHER" id="PTHR12434:SF6">
    <property type="entry name" value="MEDIATOR OF RNA POLYMERASE II TRANSCRIPTION SUBUNIT 22"/>
    <property type="match status" value="1"/>
</dbReference>
<evidence type="ECO:0000313" key="6">
    <source>
        <dbReference type="EMBL" id="OBZ83292.1"/>
    </source>
</evidence>
<name>A0A1C7N2G8_9FUNG</name>
<dbReference type="AlphaFoldDB" id="A0A1C7N2G8"/>
<dbReference type="InParanoid" id="A0A1C7N2G8"/>
<keyword evidence="4" id="KW-0804">Transcription</keyword>
<evidence type="ECO:0000256" key="3">
    <source>
        <dbReference type="ARBA" id="ARBA00023015"/>
    </source>
</evidence>
<sequence>MTTIPPFGHSSTTAPRPVLLQIEDQYNKRIDDDVAKLVDCFTDVVKVSENKDKDKFKVAQEGYQIESQAAQIVRSCESLLSLIGELKQNLLLNDTKTLSRLRQSHSEKLTTNTNTIKDRIVQMKKELADTVYDLETVYYRPLSEQ</sequence>
<dbReference type="Proteomes" id="UP000093000">
    <property type="component" value="Unassembled WGS sequence"/>
</dbReference>
<organism evidence="6 7">
    <name type="scientific">Choanephora cucurbitarum</name>
    <dbReference type="NCBI Taxonomy" id="101091"/>
    <lineage>
        <taxon>Eukaryota</taxon>
        <taxon>Fungi</taxon>
        <taxon>Fungi incertae sedis</taxon>
        <taxon>Mucoromycota</taxon>
        <taxon>Mucoromycotina</taxon>
        <taxon>Mucoromycetes</taxon>
        <taxon>Mucorales</taxon>
        <taxon>Mucorineae</taxon>
        <taxon>Choanephoraceae</taxon>
        <taxon>Choanephoroideae</taxon>
        <taxon>Choanephora</taxon>
    </lineage>
</organism>
<evidence type="ECO:0000256" key="4">
    <source>
        <dbReference type="ARBA" id="ARBA00023163"/>
    </source>
</evidence>
<comment type="similarity">
    <text evidence="2">Belongs to the Mediator complex subunit 22 family.</text>
</comment>
<dbReference type="Pfam" id="PF06179">
    <property type="entry name" value="Med22"/>
    <property type="match status" value="1"/>
</dbReference>
<evidence type="ECO:0000313" key="7">
    <source>
        <dbReference type="Proteomes" id="UP000093000"/>
    </source>
</evidence>
<dbReference type="GO" id="GO:0006357">
    <property type="term" value="P:regulation of transcription by RNA polymerase II"/>
    <property type="evidence" value="ECO:0007669"/>
    <property type="project" value="InterPro"/>
</dbReference>
<evidence type="ECO:0000256" key="1">
    <source>
        <dbReference type="ARBA" id="ARBA00004123"/>
    </source>
</evidence>
<keyword evidence="7" id="KW-1185">Reference proteome</keyword>
<dbReference type="EMBL" id="LUGH01000688">
    <property type="protein sequence ID" value="OBZ83292.1"/>
    <property type="molecule type" value="Genomic_DNA"/>
</dbReference>
<accession>A0A1C7N2G8</accession>
<keyword evidence="5" id="KW-0539">Nucleus</keyword>
<comment type="subcellular location">
    <subcellularLocation>
        <location evidence="1">Nucleus</location>
    </subcellularLocation>
</comment>
<evidence type="ECO:0000256" key="5">
    <source>
        <dbReference type="ARBA" id="ARBA00023242"/>
    </source>
</evidence>
<dbReference type="GO" id="GO:0003712">
    <property type="term" value="F:transcription coregulator activity"/>
    <property type="evidence" value="ECO:0007669"/>
    <property type="project" value="InterPro"/>
</dbReference>
<dbReference type="STRING" id="101091.A0A1C7N2G8"/>